<accession>A0ABU6VXR1</accession>
<protein>
    <submittedName>
        <fullName evidence="2">Uncharacterized protein</fullName>
    </submittedName>
</protein>
<evidence type="ECO:0000256" key="1">
    <source>
        <dbReference type="SAM" id="MobiDB-lite"/>
    </source>
</evidence>
<comment type="caution">
    <text evidence="2">The sequence shown here is derived from an EMBL/GenBank/DDBJ whole genome shotgun (WGS) entry which is preliminary data.</text>
</comment>
<feature type="compositionally biased region" description="Pro residues" evidence="1">
    <location>
        <begin position="29"/>
        <end position="38"/>
    </location>
</feature>
<gene>
    <name evidence="2" type="ORF">PIB30_095764</name>
</gene>
<dbReference type="EMBL" id="JASCZI010153247">
    <property type="protein sequence ID" value="MED6177200.1"/>
    <property type="molecule type" value="Genomic_DNA"/>
</dbReference>
<name>A0ABU6VXR1_9FABA</name>
<keyword evidence="3" id="KW-1185">Reference proteome</keyword>
<reference evidence="2 3" key="1">
    <citation type="journal article" date="2023" name="Plants (Basel)">
        <title>Bridging the Gap: Combining Genomics and Transcriptomics Approaches to Understand Stylosanthes scabra, an Orphan Legume from the Brazilian Caatinga.</title>
        <authorList>
            <person name="Ferreira-Neto J.R.C."/>
            <person name="da Silva M.D."/>
            <person name="Binneck E."/>
            <person name="de Melo N.F."/>
            <person name="da Silva R.H."/>
            <person name="de Melo A.L.T.M."/>
            <person name="Pandolfi V."/>
            <person name="Bustamante F.O."/>
            <person name="Brasileiro-Vidal A.C."/>
            <person name="Benko-Iseppon A.M."/>
        </authorList>
    </citation>
    <scope>NUCLEOTIDE SEQUENCE [LARGE SCALE GENOMIC DNA]</scope>
    <source>
        <tissue evidence="2">Leaves</tissue>
    </source>
</reference>
<dbReference type="Proteomes" id="UP001341840">
    <property type="component" value="Unassembled WGS sequence"/>
</dbReference>
<evidence type="ECO:0000313" key="3">
    <source>
        <dbReference type="Proteomes" id="UP001341840"/>
    </source>
</evidence>
<evidence type="ECO:0000313" key="2">
    <source>
        <dbReference type="EMBL" id="MED6177200.1"/>
    </source>
</evidence>
<feature type="region of interest" description="Disordered" evidence="1">
    <location>
        <begin position="29"/>
        <end position="56"/>
    </location>
</feature>
<proteinExistence type="predicted"/>
<sequence>MWQKVIYCYALKKGAHNLFNLTPISVHPQPPSRLPQPQLPSTRITRSVSPSRRSSRSVLLRRRSLCCCSLAPSALPVSVGVNPSAWPSSSIVGACLRQPFKVTGLHRRATPLSQRLIACLSFASPPQERG</sequence>
<feature type="compositionally biased region" description="Low complexity" evidence="1">
    <location>
        <begin position="39"/>
        <end position="52"/>
    </location>
</feature>
<organism evidence="2 3">
    <name type="scientific">Stylosanthes scabra</name>
    <dbReference type="NCBI Taxonomy" id="79078"/>
    <lineage>
        <taxon>Eukaryota</taxon>
        <taxon>Viridiplantae</taxon>
        <taxon>Streptophyta</taxon>
        <taxon>Embryophyta</taxon>
        <taxon>Tracheophyta</taxon>
        <taxon>Spermatophyta</taxon>
        <taxon>Magnoliopsida</taxon>
        <taxon>eudicotyledons</taxon>
        <taxon>Gunneridae</taxon>
        <taxon>Pentapetalae</taxon>
        <taxon>rosids</taxon>
        <taxon>fabids</taxon>
        <taxon>Fabales</taxon>
        <taxon>Fabaceae</taxon>
        <taxon>Papilionoideae</taxon>
        <taxon>50 kb inversion clade</taxon>
        <taxon>dalbergioids sensu lato</taxon>
        <taxon>Dalbergieae</taxon>
        <taxon>Pterocarpus clade</taxon>
        <taxon>Stylosanthes</taxon>
    </lineage>
</organism>